<gene>
    <name evidence="6" type="ORF">BSTOLATCC_MIC61261</name>
</gene>
<dbReference type="SUPFAM" id="SSF56112">
    <property type="entry name" value="Protein kinase-like (PK-like)"/>
    <property type="match status" value="1"/>
</dbReference>
<feature type="domain" description="Protein kinase" evidence="5">
    <location>
        <begin position="101"/>
        <end position="329"/>
    </location>
</feature>
<evidence type="ECO:0000313" key="7">
    <source>
        <dbReference type="Proteomes" id="UP001162131"/>
    </source>
</evidence>
<dbReference type="Proteomes" id="UP001162131">
    <property type="component" value="Unassembled WGS sequence"/>
</dbReference>
<evidence type="ECO:0000313" key="6">
    <source>
        <dbReference type="EMBL" id="CAG9334652.1"/>
    </source>
</evidence>
<dbReference type="SMART" id="SM00220">
    <property type="entry name" value="S_TKc"/>
    <property type="match status" value="1"/>
</dbReference>
<comment type="similarity">
    <text evidence="1">Belongs to the protein kinase superfamily. STE Ser/Thr protein kinase family. STE20 subfamily.</text>
</comment>
<reference evidence="6" key="1">
    <citation type="submission" date="2021-09" db="EMBL/GenBank/DDBJ databases">
        <authorList>
            <consortium name="AG Swart"/>
            <person name="Singh M."/>
            <person name="Singh A."/>
            <person name="Seah K."/>
            <person name="Emmerich C."/>
        </authorList>
    </citation>
    <scope>NUCLEOTIDE SEQUENCE</scope>
    <source>
        <strain evidence="6">ATCC30299</strain>
    </source>
</reference>
<dbReference type="InterPro" id="IPR051931">
    <property type="entry name" value="PAK3-like"/>
</dbReference>
<protein>
    <recommendedName>
        <fullName evidence="5">Protein kinase domain-containing protein</fullName>
    </recommendedName>
</protein>
<dbReference type="Gene3D" id="1.10.510.10">
    <property type="entry name" value="Transferase(Phosphotransferase) domain 1"/>
    <property type="match status" value="2"/>
</dbReference>
<keyword evidence="3" id="KW-0067">ATP-binding</keyword>
<keyword evidence="2" id="KW-0547">Nucleotide-binding</keyword>
<name>A0AAU9KCP6_9CILI</name>
<evidence type="ECO:0000259" key="5">
    <source>
        <dbReference type="PROSITE" id="PS50011"/>
    </source>
</evidence>
<feature type="region of interest" description="Disordered" evidence="4">
    <location>
        <begin position="1"/>
        <end position="44"/>
    </location>
</feature>
<keyword evidence="7" id="KW-1185">Reference proteome</keyword>
<dbReference type="InterPro" id="IPR011009">
    <property type="entry name" value="Kinase-like_dom_sf"/>
</dbReference>
<comment type="caution">
    <text evidence="6">The sequence shown here is derived from an EMBL/GenBank/DDBJ whole genome shotgun (WGS) entry which is preliminary data.</text>
</comment>
<dbReference type="InterPro" id="IPR000719">
    <property type="entry name" value="Prot_kinase_dom"/>
</dbReference>
<dbReference type="PANTHER" id="PTHR45832">
    <property type="entry name" value="SERINE/THREONINE-PROTEIN KINASE SAMKA-RELATED-RELATED"/>
    <property type="match status" value="1"/>
</dbReference>
<dbReference type="GO" id="GO:0004672">
    <property type="term" value="F:protein kinase activity"/>
    <property type="evidence" value="ECO:0007669"/>
    <property type="project" value="InterPro"/>
</dbReference>
<dbReference type="EMBL" id="CAJZBQ010000058">
    <property type="protein sequence ID" value="CAG9334652.1"/>
    <property type="molecule type" value="Genomic_DNA"/>
</dbReference>
<organism evidence="6 7">
    <name type="scientific">Blepharisma stoltei</name>
    <dbReference type="NCBI Taxonomy" id="1481888"/>
    <lineage>
        <taxon>Eukaryota</taxon>
        <taxon>Sar</taxon>
        <taxon>Alveolata</taxon>
        <taxon>Ciliophora</taxon>
        <taxon>Postciliodesmatophora</taxon>
        <taxon>Heterotrichea</taxon>
        <taxon>Heterotrichida</taxon>
        <taxon>Blepharismidae</taxon>
        <taxon>Blepharisma</taxon>
    </lineage>
</organism>
<accession>A0AAU9KCP6</accession>
<evidence type="ECO:0000256" key="2">
    <source>
        <dbReference type="ARBA" id="ARBA00022741"/>
    </source>
</evidence>
<dbReference type="AlphaFoldDB" id="A0AAU9KCP6"/>
<feature type="compositionally biased region" description="Low complexity" evidence="4">
    <location>
        <begin position="10"/>
        <end position="29"/>
    </location>
</feature>
<evidence type="ECO:0000256" key="3">
    <source>
        <dbReference type="ARBA" id="ARBA00022840"/>
    </source>
</evidence>
<sequence>MKLSPDSKSKSSSKPIISSRLPKAFSQPQKLKKKEEPLLPSDDFQSVLSPLKHEPGQFIKLSKALKQIEKIPDKPASQDLLGQFSNQNASHLPHIQLEDMITLSKLNSSSLKGTARKVLHAPTLKLYTITQIPINSREEGAELKDWVGKWQRAQQRHRRLVKIMATFWNSPEGCLSVVEEFIEGGSLKDLLENVICIPEKQLARIAKKVLECLVYFHKKNRYLGTISASQILFTKTGSIRLGPCLSQRLETTTFSESSDVFSLGIIVLSALCSDFEVLEPKTCCIFHSIPHNPLLSRFSPQVKLFLCQTLQIDERSRPSSQELLAQEWLELVEYPGPLVQIQDLININSPMGNREYWEAADAQLDRLCEALKVVIVGQGYGKPAEVAIEQLADELEIPVQTVAEKIHKVYEEI</sequence>
<dbReference type="PROSITE" id="PS50011">
    <property type="entry name" value="PROTEIN_KINASE_DOM"/>
    <property type="match status" value="1"/>
</dbReference>
<evidence type="ECO:0000256" key="4">
    <source>
        <dbReference type="SAM" id="MobiDB-lite"/>
    </source>
</evidence>
<dbReference type="GO" id="GO:0005524">
    <property type="term" value="F:ATP binding"/>
    <property type="evidence" value="ECO:0007669"/>
    <property type="project" value="UniProtKB-KW"/>
</dbReference>
<proteinExistence type="inferred from homology"/>
<evidence type="ECO:0000256" key="1">
    <source>
        <dbReference type="ARBA" id="ARBA00008874"/>
    </source>
</evidence>
<dbReference type="PANTHER" id="PTHR45832:SF22">
    <property type="entry name" value="SERINE_THREONINE-PROTEIN KINASE SAMKA-RELATED"/>
    <property type="match status" value="1"/>
</dbReference>